<organism evidence="2 3">
    <name type="scientific">Mucilaginibacter lappiensis</name>
    <dbReference type="NCBI Taxonomy" id="354630"/>
    <lineage>
        <taxon>Bacteria</taxon>
        <taxon>Pseudomonadati</taxon>
        <taxon>Bacteroidota</taxon>
        <taxon>Sphingobacteriia</taxon>
        <taxon>Sphingobacteriales</taxon>
        <taxon>Sphingobacteriaceae</taxon>
        <taxon>Mucilaginibacter</taxon>
    </lineage>
</organism>
<dbReference type="RefSeq" id="WP_076373498.1">
    <property type="nucleotide sequence ID" value="NZ_FTMG01000005.1"/>
</dbReference>
<sequence>MNWTTPDTPGGTDDETGYPLPGIPGIAKSVPCRFHLGGVKVFKNKDNTTVNQTGQIRLDAGVDLPEVGDQIEVVGQFKGKVQDVYRGQLSHRIDV</sequence>
<evidence type="ECO:0000313" key="2">
    <source>
        <dbReference type="EMBL" id="MBB6109715.1"/>
    </source>
</evidence>
<evidence type="ECO:0000313" key="3">
    <source>
        <dbReference type="Proteomes" id="UP000541583"/>
    </source>
</evidence>
<comment type="caution">
    <text evidence="2">The sequence shown here is derived from an EMBL/GenBank/DDBJ whole genome shotgun (WGS) entry which is preliminary data.</text>
</comment>
<protein>
    <submittedName>
        <fullName evidence="2">Uncharacterized protein</fullName>
    </submittedName>
</protein>
<dbReference type="Proteomes" id="UP000541583">
    <property type="component" value="Unassembled WGS sequence"/>
</dbReference>
<accession>A0ABR6PIW3</accession>
<feature type="compositionally biased region" description="Low complexity" evidence="1">
    <location>
        <begin position="1"/>
        <end position="11"/>
    </location>
</feature>
<dbReference type="EMBL" id="JACHCB010000005">
    <property type="protein sequence ID" value="MBB6109715.1"/>
    <property type="molecule type" value="Genomic_DNA"/>
</dbReference>
<name>A0ABR6PIW3_9SPHI</name>
<gene>
    <name evidence="2" type="ORF">HDF23_002464</name>
</gene>
<proteinExistence type="predicted"/>
<feature type="region of interest" description="Disordered" evidence="1">
    <location>
        <begin position="1"/>
        <end position="22"/>
    </location>
</feature>
<reference evidence="2 3" key="1">
    <citation type="submission" date="2020-08" db="EMBL/GenBank/DDBJ databases">
        <title>Genomic Encyclopedia of Type Strains, Phase IV (KMG-V): Genome sequencing to study the core and pangenomes of soil and plant-associated prokaryotes.</title>
        <authorList>
            <person name="Whitman W."/>
        </authorList>
    </citation>
    <scope>NUCLEOTIDE SEQUENCE [LARGE SCALE GENOMIC DNA]</scope>
    <source>
        <strain evidence="2 3">ANJLi2</strain>
    </source>
</reference>
<keyword evidence="3" id="KW-1185">Reference proteome</keyword>
<evidence type="ECO:0000256" key="1">
    <source>
        <dbReference type="SAM" id="MobiDB-lite"/>
    </source>
</evidence>